<dbReference type="PANTHER" id="PTHR30203">
    <property type="entry name" value="OUTER MEMBRANE CATION EFFLUX PROTEIN"/>
    <property type="match status" value="1"/>
</dbReference>
<name>A0A1W1ED17_9ZZZZ</name>
<evidence type="ECO:0000256" key="1">
    <source>
        <dbReference type="SAM" id="Coils"/>
    </source>
</evidence>
<dbReference type="AlphaFoldDB" id="A0A1W1ED17"/>
<dbReference type="InterPro" id="IPR010131">
    <property type="entry name" value="MdtP/NodT-like"/>
</dbReference>
<evidence type="ECO:0000313" key="2">
    <source>
        <dbReference type="EMBL" id="SFZ97935.1"/>
    </source>
</evidence>
<proteinExistence type="predicted"/>
<dbReference type="EMBL" id="FPKX01000031">
    <property type="protein sequence ID" value="SFZ97935.1"/>
    <property type="molecule type" value="Genomic_DNA"/>
</dbReference>
<accession>A0A1W1ED17</accession>
<dbReference type="Gene3D" id="1.20.1600.10">
    <property type="entry name" value="Outer membrane efflux proteins (OEP)"/>
    <property type="match status" value="1"/>
</dbReference>
<protein>
    <submittedName>
        <fullName evidence="2">Outer membrane efflux protein, putative</fullName>
    </submittedName>
</protein>
<dbReference type="InterPro" id="IPR003423">
    <property type="entry name" value="OMP_efflux"/>
</dbReference>
<feature type="coiled-coil region" evidence="1">
    <location>
        <begin position="332"/>
        <end position="359"/>
    </location>
</feature>
<dbReference type="PANTHER" id="PTHR30203:SF30">
    <property type="entry name" value="OUTER MEMBRANE PROTEIN-RELATED"/>
    <property type="match status" value="1"/>
</dbReference>
<dbReference type="Pfam" id="PF02321">
    <property type="entry name" value="OEP"/>
    <property type="match status" value="1"/>
</dbReference>
<reference evidence="2" key="1">
    <citation type="submission" date="2016-10" db="EMBL/GenBank/DDBJ databases">
        <authorList>
            <person name="de Groot N.N."/>
        </authorList>
    </citation>
    <scope>NUCLEOTIDE SEQUENCE</scope>
</reference>
<dbReference type="SUPFAM" id="SSF56954">
    <property type="entry name" value="Outer membrane efflux proteins (OEP)"/>
    <property type="match status" value="1"/>
</dbReference>
<organism evidence="2">
    <name type="scientific">hydrothermal vent metagenome</name>
    <dbReference type="NCBI Taxonomy" id="652676"/>
    <lineage>
        <taxon>unclassified sequences</taxon>
        <taxon>metagenomes</taxon>
        <taxon>ecological metagenomes</taxon>
    </lineage>
</organism>
<gene>
    <name evidence="2" type="ORF">MNB_SV-5-785</name>
</gene>
<dbReference type="GO" id="GO:0015562">
    <property type="term" value="F:efflux transmembrane transporter activity"/>
    <property type="evidence" value="ECO:0007669"/>
    <property type="project" value="InterPro"/>
</dbReference>
<sequence>MKHKLLLLCLAATLQLQATSITSLLNSLEKRPEHRLDMLAVEKSALGKQALSDKLMPTVGLYAGYEISNSPNSMLPVPPNEMFKMVPHQEIAQPFSKQIMREGVNFTWPLFVKSIYTLKEKAELLNMAAKEKKKLNLIQREAVVVGSVAQLRYLEALKNALKAKKRSILQTQVTMRMKVKEGRAAQSAIFVLNSHINDLDIAMNNIDQSINLLRSKIETLTGIHLKQSVPMRVKASISRGEIFALRPLRSKVEASKKGMKAAKEAYIPSIVTKGNYTYSQADAYNNGKSLHENFGTAGLYVSMSIFDSSKGTASQQAKVDYLKEKTTLDQTEHTLRVQAKQLEDEIRLLKKSVALANKSVAGQKQLLKIAKVSFSSGTITQEEYLRYEDALANAKAALYKAKAQQWQDVAQLAVIYGNDLRRIVK</sequence>
<keyword evidence="1" id="KW-0175">Coiled coil</keyword>